<feature type="compositionally biased region" description="Low complexity" evidence="12">
    <location>
        <begin position="8"/>
        <end position="21"/>
    </location>
</feature>
<keyword evidence="8 13" id="KW-1133">Transmembrane helix</keyword>
<organism evidence="15 16">
    <name type="scientific">Pseudonocardia hierapolitana</name>
    <dbReference type="NCBI Taxonomy" id="1128676"/>
    <lineage>
        <taxon>Bacteria</taxon>
        <taxon>Bacillati</taxon>
        <taxon>Actinomycetota</taxon>
        <taxon>Actinomycetes</taxon>
        <taxon>Pseudonocardiales</taxon>
        <taxon>Pseudonocardiaceae</taxon>
        <taxon>Pseudonocardia</taxon>
    </lineage>
</organism>
<feature type="transmembrane region" description="Helical" evidence="13">
    <location>
        <begin position="455"/>
        <end position="472"/>
    </location>
</feature>
<dbReference type="Proteomes" id="UP000321261">
    <property type="component" value="Unassembled WGS sequence"/>
</dbReference>
<keyword evidence="3" id="KW-1003">Cell membrane</keyword>
<evidence type="ECO:0000256" key="7">
    <source>
        <dbReference type="ARBA" id="ARBA00022825"/>
    </source>
</evidence>
<feature type="active site" description="Charge relay system" evidence="10">
    <location>
        <position position="358"/>
    </location>
</feature>
<reference evidence="15 16" key="1">
    <citation type="submission" date="2019-06" db="EMBL/GenBank/DDBJ databases">
        <title>Sequencing the genomes of 1000 actinobacteria strains.</title>
        <authorList>
            <person name="Klenk H.-P."/>
        </authorList>
    </citation>
    <scope>NUCLEOTIDE SEQUENCE [LARGE SCALE GENOMIC DNA]</scope>
    <source>
        <strain evidence="15 16">DSM 45671</strain>
    </source>
</reference>
<dbReference type="InterPro" id="IPR050131">
    <property type="entry name" value="Peptidase_S8_subtilisin-like"/>
</dbReference>
<evidence type="ECO:0000256" key="9">
    <source>
        <dbReference type="ARBA" id="ARBA00023136"/>
    </source>
</evidence>
<keyword evidence="7 10" id="KW-0720">Serine protease</keyword>
<dbReference type="InterPro" id="IPR000209">
    <property type="entry name" value="Peptidase_S8/S53_dom"/>
</dbReference>
<accession>A0A561SU11</accession>
<evidence type="ECO:0000313" key="15">
    <source>
        <dbReference type="EMBL" id="TWF78365.1"/>
    </source>
</evidence>
<keyword evidence="5 13" id="KW-0812">Transmembrane</keyword>
<dbReference type="PROSITE" id="PS00138">
    <property type="entry name" value="SUBTILASE_SER"/>
    <property type="match status" value="1"/>
</dbReference>
<dbReference type="PRINTS" id="PR00723">
    <property type="entry name" value="SUBTILISIN"/>
</dbReference>
<keyword evidence="6 10" id="KW-0378">Hydrolase</keyword>
<dbReference type="PROSITE" id="PS51892">
    <property type="entry name" value="SUBTILASE"/>
    <property type="match status" value="1"/>
</dbReference>
<dbReference type="PANTHER" id="PTHR43806">
    <property type="entry name" value="PEPTIDASE S8"/>
    <property type="match status" value="1"/>
</dbReference>
<keyword evidence="16" id="KW-1185">Reference proteome</keyword>
<dbReference type="InterPro" id="IPR022398">
    <property type="entry name" value="Peptidase_S8_His-AS"/>
</dbReference>
<dbReference type="SUPFAM" id="SSF52743">
    <property type="entry name" value="Subtilisin-like"/>
    <property type="match status" value="1"/>
</dbReference>
<dbReference type="Pfam" id="PF00082">
    <property type="entry name" value="Peptidase_S8"/>
    <property type="match status" value="1"/>
</dbReference>
<dbReference type="InterPro" id="IPR015500">
    <property type="entry name" value="Peptidase_S8_subtilisin-rel"/>
</dbReference>
<feature type="compositionally biased region" description="Low complexity" evidence="12">
    <location>
        <begin position="78"/>
        <end position="109"/>
    </location>
</feature>
<dbReference type="InterPro" id="IPR036852">
    <property type="entry name" value="Peptidase_S8/S53_dom_sf"/>
</dbReference>
<name>A0A561SU11_9PSEU</name>
<proteinExistence type="inferred from homology"/>
<evidence type="ECO:0000256" key="2">
    <source>
        <dbReference type="ARBA" id="ARBA00011073"/>
    </source>
</evidence>
<dbReference type="GO" id="GO:0005886">
    <property type="term" value="C:plasma membrane"/>
    <property type="evidence" value="ECO:0007669"/>
    <property type="project" value="UniProtKB-SubCell"/>
</dbReference>
<feature type="active site" description="Charge relay system" evidence="10">
    <location>
        <position position="141"/>
    </location>
</feature>
<evidence type="ECO:0000256" key="13">
    <source>
        <dbReference type="SAM" id="Phobius"/>
    </source>
</evidence>
<dbReference type="NCBIfam" id="TIGR03921">
    <property type="entry name" value="T7SS_mycosin"/>
    <property type="match status" value="1"/>
</dbReference>
<dbReference type="PANTHER" id="PTHR43806:SF11">
    <property type="entry name" value="CEREVISIN-RELATED"/>
    <property type="match status" value="1"/>
</dbReference>
<evidence type="ECO:0000256" key="4">
    <source>
        <dbReference type="ARBA" id="ARBA00022670"/>
    </source>
</evidence>
<evidence type="ECO:0000256" key="11">
    <source>
        <dbReference type="RuleBase" id="RU003355"/>
    </source>
</evidence>
<comment type="subcellular location">
    <subcellularLocation>
        <location evidence="1">Cell membrane</location>
        <topology evidence="1">Single-pass membrane protein</topology>
    </subcellularLocation>
</comment>
<feature type="region of interest" description="Disordered" evidence="12">
    <location>
        <begin position="1"/>
        <end position="21"/>
    </location>
</feature>
<dbReference type="PROSITE" id="PS00136">
    <property type="entry name" value="SUBTILASE_ASP"/>
    <property type="match status" value="1"/>
</dbReference>
<evidence type="ECO:0000256" key="6">
    <source>
        <dbReference type="ARBA" id="ARBA00022801"/>
    </source>
</evidence>
<feature type="active site" description="Charge relay system" evidence="10">
    <location>
        <position position="173"/>
    </location>
</feature>
<dbReference type="PROSITE" id="PS00137">
    <property type="entry name" value="SUBTILASE_HIS"/>
    <property type="match status" value="1"/>
</dbReference>
<evidence type="ECO:0000256" key="12">
    <source>
        <dbReference type="SAM" id="MobiDB-lite"/>
    </source>
</evidence>
<gene>
    <name evidence="15" type="ORF">FHX44_114288</name>
</gene>
<dbReference type="InterPro" id="IPR023834">
    <property type="entry name" value="T7SS_pept_S8A_mycosin"/>
</dbReference>
<comment type="similarity">
    <text evidence="2 10 11">Belongs to the peptidase S8 family.</text>
</comment>
<dbReference type="EMBL" id="VIWU01000001">
    <property type="protein sequence ID" value="TWF78365.1"/>
    <property type="molecule type" value="Genomic_DNA"/>
</dbReference>
<evidence type="ECO:0000256" key="1">
    <source>
        <dbReference type="ARBA" id="ARBA00004162"/>
    </source>
</evidence>
<evidence type="ECO:0000256" key="8">
    <source>
        <dbReference type="ARBA" id="ARBA00022989"/>
    </source>
</evidence>
<dbReference type="InterPro" id="IPR023828">
    <property type="entry name" value="Peptidase_S8_Ser-AS"/>
</dbReference>
<feature type="domain" description="Peptidase S8/S53" evidence="14">
    <location>
        <begin position="132"/>
        <end position="394"/>
    </location>
</feature>
<dbReference type="Gene3D" id="3.40.50.200">
    <property type="entry name" value="Peptidase S8/S53 domain"/>
    <property type="match status" value="1"/>
</dbReference>
<evidence type="ECO:0000259" key="14">
    <source>
        <dbReference type="Pfam" id="PF00082"/>
    </source>
</evidence>
<dbReference type="AlphaFoldDB" id="A0A561SU11"/>
<evidence type="ECO:0000313" key="16">
    <source>
        <dbReference type="Proteomes" id="UP000321261"/>
    </source>
</evidence>
<feature type="region of interest" description="Disordered" evidence="12">
    <location>
        <begin position="61"/>
        <end position="116"/>
    </location>
</feature>
<protein>
    <submittedName>
        <fullName evidence="15">Membrane-anchored mycosin MYCP</fullName>
    </submittedName>
</protein>
<dbReference type="InterPro" id="IPR023827">
    <property type="entry name" value="Peptidase_S8_Asp-AS"/>
</dbReference>
<evidence type="ECO:0000256" key="10">
    <source>
        <dbReference type="PROSITE-ProRule" id="PRU01240"/>
    </source>
</evidence>
<dbReference type="GO" id="GO:0004252">
    <property type="term" value="F:serine-type endopeptidase activity"/>
    <property type="evidence" value="ECO:0007669"/>
    <property type="project" value="UniProtKB-UniRule"/>
</dbReference>
<keyword evidence="4 10" id="KW-0645">Protease</keyword>
<evidence type="ECO:0000256" key="5">
    <source>
        <dbReference type="ARBA" id="ARBA00022692"/>
    </source>
</evidence>
<sequence length="479" mass="46597">MPAPVPGSAPGRRSGASRSGNRRLGVGLAAAALVGLAPAIAVPDAPRVTAVVAPAAAVTQPVPPGITGDLAPPPPPRVSVAPPRGQQPGPAPGIRAAARCAPPRADAPGVPSGPGSVSARLRLADVHQLATGRGQVIAVIDTGIAPHPLLGSRLRGGGDYLTGGDGLDDCDGHGTAVAGLLAAGPVRGERSTTPVGIAPQAQLLAIRQSSPSFDVPAPDGGRRAAGDTATLAEAVALAVRSGADVVNISEAVCLPAARAAAAGAALQAALRAATAADVVVVAAAGNVGSGGCTANGRGQVALPGWYDADVLTVGAVGPDDTPAPFTMPGPWVDVAAPGTGLRSLAVGGGTTGGLDGTSFAAPWVAGLAALVRERFPELTSTEVVDRIVATARRAPDGAGALGRGVVDPVAALTTLPARLTAGPEQLANAAALVAELPGTRPAPAEPPAPDRPLDLLAAAVLLAAAGVSVAVLRRRPRRG</sequence>
<keyword evidence="9 13" id="KW-0472">Membrane</keyword>
<evidence type="ECO:0000256" key="3">
    <source>
        <dbReference type="ARBA" id="ARBA00022475"/>
    </source>
</evidence>
<dbReference type="GO" id="GO:0006508">
    <property type="term" value="P:proteolysis"/>
    <property type="evidence" value="ECO:0007669"/>
    <property type="project" value="UniProtKB-KW"/>
</dbReference>
<comment type="caution">
    <text evidence="15">The sequence shown here is derived from an EMBL/GenBank/DDBJ whole genome shotgun (WGS) entry which is preliminary data.</text>
</comment>